<dbReference type="RefSeq" id="WP_160037672.1">
    <property type="nucleotide sequence ID" value="NZ_BORQ01000001.1"/>
</dbReference>
<name>A0A919XET3_9BACL</name>
<accession>A0A919XET3</accession>
<keyword evidence="1" id="KW-0812">Transmembrane</keyword>
<dbReference type="AlphaFoldDB" id="A0A919XET3"/>
<keyword evidence="1" id="KW-1133">Transmembrane helix</keyword>
<dbReference type="GO" id="GO:0016020">
    <property type="term" value="C:membrane"/>
    <property type="evidence" value="ECO:0007669"/>
    <property type="project" value="UniProtKB-SubCell"/>
</dbReference>
<feature type="transmembrane region" description="Helical" evidence="1">
    <location>
        <begin position="47"/>
        <end position="69"/>
    </location>
</feature>
<dbReference type="EMBL" id="BORQ01000001">
    <property type="protein sequence ID" value="GIO29670.1"/>
    <property type="molecule type" value="Genomic_DNA"/>
</dbReference>
<evidence type="ECO:0000256" key="1">
    <source>
        <dbReference type="SAM" id="Phobius"/>
    </source>
</evidence>
<evidence type="ECO:0000313" key="2">
    <source>
        <dbReference type="EMBL" id="GIO29670.1"/>
    </source>
</evidence>
<feature type="transmembrane region" description="Helical" evidence="1">
    <location>
        <begin position="177"/>
        <end position="194"/>
    </location>
</feature>
<reference evidence="2" key="1">
    <citation type="submission" date="2021-03" db="EMBL/GenBank/DDBJ databases">
        <title>Antimicrobial resistance genes in bacteria isolated from Japanese honey, and their potential for conferring macrolide and lincosamide resistance in the American foulbrood pathogen Paenibacillus larvae.</title>
        <authorList>
            <person name="Okamoto M."/>
            <person name="Kumagai M."/>
            <person name="Kanamori H."/>
            <person name="Takamatsu D."/>
        </authorList>
    </citation>
    <scope>NUCLEOTIDE SEQUENCE</scope>
    <source>
        <strain evidence="2">J2TS6</strain>
    </source>
</reference>
<dbReference type="SUPFAM" id="SSF48317">
    <property type="entry name" value="Acid phosphatase/Vanadium-dependent haloperoxidase"/>
    <property type="match status" value="1"/>
</dbReference>
<evidence type="ECO:0000313" key="3">
    <source>
        <dbReference type="Proteomes" id="UP000679779"/>
    </source>
</evidence>
<feature type="transmembrane region" description="Helical" evidence="1">
    <location>
        <begin position="76"/>
        <end position="98"/>
    </location>
</feature>
<keyword evidence="3" id="KW-1185">Reference proteome</keyword>
<dbReference type="Proteomes" id="UP000679779">
    <property type="component" value="Unassembled WGS sequence"/>
</dbReference>
<gene>
    <name evidence="2" type="ORF">J2TS6_08110</name>
</gene>
<dbReference type="InterPro" id="IPR036938">
    <property type="entry name" value="PAP2/HPO_sf"/>
</dbReference>
<keyword evidence="1" id="KW-0472">Membrane</keyword>
<sequence length="211" mass="24068">MNRKFAAYLPLCWLLAIPVLNVFYGLLNHGGADTARLVTEWDRLIPFMPVFIIPYLIWYPYVFYMFVVFFKKDRQVYYRSLTLTCIGLAVCYGIFYLFQTTLPRPDLGEGGILNSLVGFVYATDAPYNCFPSIHVLTSHIVLKAAFQCKLSRRATTAAGLISWSIIVSTLFVKQHVIMDVLGGILLSEVLFFLIGRRLFRESGKERAAHEC</sequence>
<feature type="transmembrane region" description="Helical" evidence="1">
    <location>
        <begin position="7"/>
        <end position="27"/>
    </location>
</feature>
<protein>
    <submittedName>
        <fullName evidence="2">Inositol phosphorylceramide synthase</fullName>
    </submittedName>
</protein>
<proteinExistence type="predicted"/>
<comment type="caution">
    <text evidence="2">The sequence shown here is derived from an EMBL/GenBank/DDBJ whole genome shotgun (WGS) entry which is preliminary data.</text>
</comment>
<organism evidence="2 3">
    <name type="scientific">Paenibacillus albilobatus</name>
    <dbReference type="NCBI Taxonomy" id="2716884"/>
    <lineage>
        <taxon>Bacteria</taxon>
        <taxon>Bacillati</taxon>
        <taxon>Bacillota</taxon>
        <taxon>Bacilli</taxon>
        <taxon>Bacillales</taxon>
        <taxon>Paenibacillaceae</taxon>
        <taxon>Paenibacillus</taxon>
    </lineage>
</organism>